<name>A0A9P5N8S9_GYMJU</name>
<protein>
    <submittedName>
        <fullName evidence="1">Uncharacterized protein</fullName>
    </submittedName>
</protein>
<keyword evidence="2" id="KW-1185">Reference proteome</keyword>
<feature type="non-terminal residue" evidence="1">
    <location>
        <position position="80"/>
    </location>
</feature>
<gene>
    <name evidence="1" type="ORF">CPB84DRAFT_1801451</name>
</gene>
<sequence length="80" mass="8988">MFKRLALLALGGVHYWRIRPTCAAVSRRQVGHLSFRVHVLFFLSGLSVCLSLRGDIGPGDRVRLCLWQSPAQSTKPWALL</sequence>
<dbReference type="Proteomes" id="UP000724874">
    <property type="component" value="Unassembled WGS sequence"/>
</dbReference>
<evidence type="ECO:0000313" key="1">
    <source>
        <dbReference type="EMBL" id="KAF8870975.1"/>
    </source>
</evidence>
<proteinExistence type="predicted"/>
<dbReference type="EMBL" id="JADNYJ010000330">
    <property type="protein sequence ID" value="KAF8870975.1"/>
    <property type="molecule type" value="Genomic_DNA"/>
</dbReference>
<reference evidence="1" key="1">
    <citation type="submission" date="2020-11" db="EMBL/GenBank/DDBJ databases">
        <authorList>
            <consortium name="DOE Joint Genome Institute"/>
            <person name="Ahrendt S."/>
            <person name="Riley R."/>
            <person name="Andreopoulos W."/>
            <person name="LaButti K."/>
            <person name="Pangilinan J."/>
            <person name="Ruiz-duenas F.J."/>
            <person name="Barrasa J.M."/>
            <person name="Sanchez-Garcia M."/>
            <person name="Camarero S."/>
            <person name="Miyauchi S."/>
            <person name="Serrano A."/>
            <person name="Linde D."/>
            <person name="Babiker R."/>
            <person name="Drula E."/>
            <person name="Ayuso-Fernandez I."/>
            <person name="Pacheco R."/>
            <person name="Padilla G."/>
            <person name="Ferreira P."/>
            <person name="Barriuso J."/>
            <person name="Kellner H."/>
            <person name="Castanera R."/>
            <person name="Alfaro M."/>
            <person name="Ramirez L."/>
            <person name="Pisabarro A.G."/>
            <person name="Kuo A."/>
            <person name="Tritt A."/>
            <person name="Lipzen A."/>
            <person name="He G."/>
            <person name="Yan M."/>
            <person name="Ng V."/>
            <person name="Cullen D."/>
            <person name="Martin F."/>
            <person name="Rosso M.-N."/>
            <person name="Henrissat B."/>
            <person name="Hibbett D."/>
            <person name="Martinez A.T."/>
            <person name="Grigoriev I.V."/>
        </authorList>
    </citation>
    <scope>NUCLEOTIDE SEQUENCE</scope>
    <source>
        <strain evidence="1">AH 44721</strain>
    </source>
</reference>
<evidence type="ECO:0000313" key="2">
    <source>
        <dbReference type="Proteomes" id="UP000724874"/>
    </source>
</evidence>
<organism evidence="1 2">
    <name type="scientific">Gymnopilus junonius</name>
    <name type="common">Spectacular rustgill mushroom</name>
    <name type="synonym">Gymnopilus spectabilis subsp. junonius</name>
    <dbReference type="NCBI Taxonomy" id="109634"/>
    <lineage>
        <taxon>Eukaryota</taxon>
        <taxon>Fungi</taxon>
        <taxon>Dikarya</taxon>
        <taxon>Basidiomycota</taxon>
        <taxon>Agaricomycotina</taxon>
        <taxon>Agaricomycetes</taxon>
        <taxon>Agaricomycetidae</taxon>
        <taxon>Agaricales</taxon>
        <taxon>Agaricineae</taxon>
        <taxon>Hymenogastraceae</taxon>
        <taxon>Gymnopilus</taxon>
    </lineage>
</organism>
<dbReference type="AlphaFoldDB" id="A0A9P5N8S9"/>
<accession>A0A9P5N8S9</accession>
<comment type="caution">
    <text evidence="1">The sequence shown here is derived from an EMBL/GenBank/DDBJ whole genome shotgun (WGS) entry which is preliminary data.</text>
</comment>